<evidence type="ECO:0000256" key="1">
    <source>
        <dbReference type="SAM" id="MobiDB-lite"/>
    </source>
</evidence>
<evidence type="ECO:0000313" key="3">
    <source>
        <dbReference type="Proteomes" id="UP000582182"/>
    </source>
</evidence>
<feature type="region of interest" description="Disordered" evidence="1">
    <location>
        <begin position="1"/>
        <end position="54"/>
    </location>
</feature>
<evidence type="ECO:0000313" key="2">
    <source>
        <dbReference type="EMBL" id="NXU56560.1"/>
    </source>
</evidence>
<gene>
    <name evidence="2" type="primary">Ung</name>
    <name evidence="2" type="ORF">TURVEL_R05182</name>
</gene>
<keyword evidence="3" id="KW-1185">Reference proteome</keyword>
<proteinExistence type="predicted"/>
<dbReference type="Proteomes" id="UP000582182">
    <property type="component" value="Unassembled WGS sequence"/>
</dbReference>
<dbReference type="OrthoDB" id="10031947at2759"/>
<organism evidence="2 3">
    <name type="scientific">Turnix velox</name>
    <name type="common">Little buttonquail</name>
    <dbReference type="NCBI Taxonomy" id="2529409"/>
    <lineage>
        <taxon>Eukaryota</taxon>
        <taxon>Metazoa</taxon>
        <taxon>Chordata</taxon>
        <taxon>Craniata</taxon>
        <taxon>Vertebrata</taxon>
        <taxon>Euteleostomi</taxon>
        <taxon>Archelosauria</taxon>
        <taxon>Archosauria</taxon>
        <taxon>Dinosauria</taxon>
        <taxon>Saurischia</taxon>
        <taxon>Theropoda</taxon>
        <taxon>Coelurosauria</taxon>
        <taxon>Aves</taxon>
        <taxon>Neognathae</taxon>
        <taxon>Neoaves</taxon>
        <taxon>Charadriiformes</taxon>
        <taxon>Turnicidae</taxon>
        <taxon>Turnix</taxon>
    </lineage>
</organism>
<name>A0A7L3LU97_9CHAR</name>
<protein>
    <submittedName>
        <fullName evidence="2">UNG glycosylase</fullName>
    </submittedName>
</protein>
<sequence length="95" mass="10400">LHSFFSPAPPKKRARSSEAGGDEEVSAAKKAKAAGDEPGPASPPLSPELQERIRKNKEVARERLAQRNVPPGFGESWRRQLAGEFSKPYFLDVSV</sequence>
<dbReference type="EMBL" id="VZTY01026727">
    <property type="protein sequence ID" value="NXU56560.1"/>
    <property type="molecule type" value="Genomic_DNA"/>
</dbReference>
<comment type="caution">
    <text evidence="2">The sequence shown here is derived from an EMBL/GenBank/DDBJ whole genome shotgun (WGS) entry which is preliminary data.</text>
</comment>
<dbReference type="AlphaFoldDB" id="A0A7L3LU97"/>
<feature type="non-terminal residue" evidence="2">
    <location>
        <position position="1"/>
    </location>
</feature>
<accession>A0A7L3LU97</accession>
<feature type="non-terminal residue" evidence="2">
    <location>
        <position position="95"/>
    </location>
</feature>
<reference evidence="2 3" key="1">
    <citation type="submission" date="2019-09" db="EMBL/GenBank/DDBJ databases">
        <title>Bird 10,000 Genomes (B10K) Project - Family phase.</title>
        <authorList>
            <person name="Zhang G."/>
        </authorList>
    </citation>
    <scope>NUCLEOTIDE SEQUENCE [LARGE SCALE GENOMIC DNA]</scope>
    <source>
        <strain evidence="2">B10K-DU-029-46</strain>
    </source>
</reference>